<protein>
    <submittedName>
        <fullName evidence="1">Uncharacterized protein</fullName>
    </submittedName>
</protein>
<name>A0AAW4HIB2_VIBVL</name>
<accession>A0AAW4HIB2</accession>
<feature type="non-terminal residue" evidence="1">
    <location>
        <position position="1"/>
    </location>
</feature>
<dbReference type="AlphaFoldDB" id="A0AAW4HIB2"/>
<comment type="caution">
    <text evidence="1">The sequence shown here is derived from an EMBL/GenBank/DDBJ whole genome shotgun (WGS) entry which is preliminary data.</text>
</comment>
<gene>
    <name evidence="1" type="ORF">J0J18_24475</name>
</gene>
<proteinExistence type="predicted"/>
<dbReference type="Proteomes" id="UP000664056">
    <property type="component" value="Unassembled WGS sequence"/>
</dbReference>
<dbReference type="EMBL" id="JAFKOQ010000314">
    <property type="protein sequence ID" value="MBN8124850.1"/>
    <property type="molecule type" value="Genomic_DNA"/>
</dbReference>
<organism evidence="1 2">
    <name type="scientific">Vibrio vulnificus</name>
    <dbReference type="NCBI Taxonomy" id="672"/>
    <lineage>
        <taxon>Bacteria</taxon>
        <taxon>Pseudomonadati</taxon>
        <taxon>Pseudomonadota</taxon>
        <taxon>Gammaproteobacteria</taxon>
        <taxon>Vibrionales</taxon>
        <taxon>Vibrionaceae</taxon>
        <taxon>Vibrio</taxon>
    </lineage>
</organism>
<dbReference type="RefSeq" id="WP_423242522.1">
    <property type="nucleotide sequence ID" value="NZ_JAFKOQ010000314.1"/>
</dbReference>
<evidence type="ECO:0000313" key="1">
    <source>
        <dbReference type="EMBL" id="MBN8124850.1"/>
    </source>
</evidence>
<reference evidence="1" key="1">
    <citation type="submission" date="2021-03" db="EMBL/GenBank/DDBJ databases">
        <title>Study of the foodborne Vibrio vulnificus isolates from China.</title>
        <authorList>
            <person name="Zheng Z."/>
            <person name="Ye L."/>
        </authorList>
    </citation>
    <scope>NUCLEOTIDE SEQUENCE</scope>
    <source>
        <strain evidence="1">Vv1582</strain>
    </source>
</reference>
<feature type="non-terminal residue" evidence="1">
    <location>
        <position position="82"/>
    </location>
</feature>
<evidence type="ECO:0000313" key="2">
    <source>
        <dbReference type="Proteomes" id="UP000664056"/>
    </source>
</evidence>
<sequence>SGLFPAPIVINKRTVGWSEKDYSNWLNRKHHKEIDRVNLPVFHSLMTQDETQMKVFSGFTEDGSNLQPFSYEYPGQSAPKMS</sequence>